<name>A0ABP9ZYC9_9GAMM</name>
<feature type="transmembrane region" description="Helical" evidence="1">
    <location>
        <begin position="7"/>
        <end position="24"/>
    </location>
</feature>
<reference evidence="2 3" key="1">
    <citation type="submission" date="2024-04" db="EMBL/GenBank/DDBJ databases">
        <title>Draft genome sequence of Thalassolituus maritimus NBRC 116585.</title>
        <authorList>
            <person name="Miyakawa T."/>
            <person name="Kusuya Y."/>
            <person name="Miura T."/>
        </authorList>
    </citation>
    <scope>NUCLEOTIDE SEQUENCE [LARGE SCALE GENOMIC DNA]</scope>
    <source>
        <strain evidence="2 3">5NW40-0001</strain>
    </source>
</reference>
<keyword evidence="3" id="KW-1185">Reference proteome</keyword>
<dbReference type="Proteomes" id="UP001481413">
    <property type="component" value="Unassembled WGS sequence"/>
</dbReference>
<keyword evidence="1" id="KW-1133">Transmembrane helix</keyword>
<accession>A0ABP9ZYC9</accession>
<dbReference type="EMBL" id="BAABWH010000003">
    <property type="protein sequence ID" value="GAA6145149.1"/>
    <property type="molecule type" value="Genomic_DNA"/>
</dbReference>
<comment type="caution">
    <text evidence="2">The sequence shown here is derived from an EMBL/GenBank/DDBJ whole genome shotgun (WGS) entry which is preliminary data.</text>
</comment>
<gene>
    <name evidence="2" type="ORF">NBRC116585_12670</name>
</gene>
<evidence type="ECO:0000313" key="3">
    <source>
        <dbReference type="Proteomes" id="UP001481413"/>
    </source>
</evidence>
<evidence type="ECO:0000313" key="2">
    <source>
        <dbReference type="EMBL" id="GAA6145149.1"/>
    </source>
</evidence>
<organism evidence="2 3">
    <name type="scientific">Thalassolituus maritimus</name>
    <dbReference type="NCBI Taxonomy" id="484498"/>
    <lineage>
        <taxon>Bacteria</taxon>
        <taxon>Pseudomonadati</taxon>
        <taxon>Pseudomonadota</taxon>
        <taxon>Gammaproteobacteria</taxon>
        <taxon>Oceanospirillales</taxon>
        <taxon>Oceanospirillaceae</taxon>
        <taxon>Thalassolituus</taxon>
    </lineage>
</organism>
<protein>
    <submittedName>
        <fullName evidence="2">Uncharacterized protein</fullName>
    </submittedName>
</protein>
<keyword evidence="1" id="KW-0472">Membrane</keyword>
<feature type="transmembrane region" description="Helical" evidence="1">
    <location>
        <begin position="30"/>
        <end position="49"/>
    </location>
</feature>
<sequence length="120" mass="13253">MGHQMHYLKFALIASGAGAAFLMHKAIMDNYLPVPAILLVVPFIIFAVAQLRSAVRCVECGISPAEEGFDDPDRILPVKFDYTKIGSDPISQSYKRKLRIGLGTCAACTKNIREQTKPRE</sequence>
<evidence type="ECO:0000256" key="1">
    <source>
        <dbReference type="SAM" id="Phobius"/>
    </source>
</evidence>
<keyword evidence="1" id="KW-0812">Transmembrane</keyword>
<proteinExistence type="predicted"/>